<gene>
    <name evidence="1" type="ORF">GCM10011511_15440</name>
</gene>
<reference evidence="1" key="1">
    <citation type="journal article" date="2014" name="Int. J. Syst. Evol. Microbiol.">
        <title>Complete genome sequence of Corynebacterium casei LMG S-19264T (=DSM 44701T), isolated from a smear-ripened cheese.</title>
        <authorList>
            <consortium name="US DOE Joint Genome Institute (JGI-PGF)"/>
            <person name="Walter F."/>
            <person name="Albersmeier A."/>
            <person name="Kalinowski J."/>
            <person name="Ruckert C."/>
        </authorList>
    </citation>
    <scope>NUCLEOTIDE SEQUENCE</scope>
    <source>
        <strain evidence="1">CGMCC 1.15448</strain>
    </source>
</reference>
<proteinExistence type="predicted"/>
<dbReference type="Proteomes" id="UP000607559">
    <property type="component" value="Unassembled WGS sequence"/>
</dbReference>
<evidence type="ECO:0000313" key="2">
    <source>
        <dbReference type="Proteomes" id="UP000607559"/>
    </source>
</evidence>
<organism evidence="1 2">
    <name type="scientific">Puia dinghuensis</name>
    <dbReference type="NCBI Taxonomy" id="1792502"/>
    <lineage>
        <taxon>Bacteria</taxon>
        <taxon>Pseudomonadati</taxon>
        <taxon>Bacteroidota</taxon>
        <taxon>Chitinophagia</taxon>
        <taxon>Chitinophagales</taxon>
        <taxon>Chitinophagaceae</taxon>
        <taxon>Puia</taxon>
    </lineage>
</organism>
<comment type="caution">
    <text evidence="1">The sequence shown here is derived from an EMBL/GenBank/DDBJ whole genome shotgun (WGS) entry which is preliminary data.</text>
</comment>
<evidence type="ECO:0000313" key="1">
    <source>
        <dbReference type="EMBL" id="GGA92939.1"/>
    </source>
</evidence>
<keyword evidence="2" id="KW-1185">Reference proteome</keyword>
<evidence type="ECO:0008006" key="3">
    <source>
        <dbReference type="Google" id="ProtNLM"/>
    </source>
</evidence>
<name>A0A8J2UB59_9BACT</name>
<dbReference type="AlphaFoldDB" id="A0A8J2UB59"/>
<accession>A0A8J2UB59</accession>
<sequence>MIEQLGKLEVYLQELKQGYSIVQKGLTTIGDIKKGDFDLHSLFFNSLKDVNPSIKNWSKVADILAMQVQLVFGCQSSLQQAASSGNFSSTDLQYLDAVFGNLKTLTEKDIDELTSLLSDGDRQMTDDDRMARIDRLYKEVSDKYSFLRTFSSRVMTESNQRSQQRTNLQDLKKLIIP</sequence>
<protein>
    <recommendedName>
        <fullName evidence="3">TerB family tellurite resistance protein</fullName>
    </recommendedName>
</protein>
<dbReference type="EMBL" id="BMJC01000001">
    <property type="protein sequence ID" value="GGA92939.1"/>
    <property type="molecule type" value="Genomic_DNA"/>
</dbReference>
<reference evidence="1" key="2">
    <citation type="submission" date="2020-09" db="EMBL/GenBank/DDBJ databases">
        <authorList>
            <person name="Sun Q."/>
            <person name="Zhou Y."/>
        </authorList>
    </citation>
    <scope>NUCLEOTIDE SEQUENCE</scope>
    <source>
        <strain evidence="1">CGMCC 1.15448</strain>
    </source>
</reference>